<dbReference type="RefSeq" id="XP_041554513.1">
    <property type="nucleotide sequence ID" value="XM_041701649.1"/>
</dbReference>
<feature type="repeat" description="ANK" evidence="3">
    <location>
        <begin position="961"/>
        <end position="993"/>
    </location>
</feature>
<feature type="transmembrane region" description="Helical" evidence="5">
    <location>
        <begin position="324"/>
        <end position="343"/>
    </location>
</feature>
<protein>
    <recommendedName>
        <fullName evidence="9">Ankyrin repeat-containing domain protein</fullName>
    </recommendedName>
</protein>
<evidence type="ECO:0000256" key="3">
    <source>
        <dbReference type="PROSITE-ProRule" id="PRU00023"/>
    </source>
</evidence>
<evidence type="ECO:0000256" key="6">
    <source>
        <dbReference type="SAM" id="SignalP"/>
    </source>
</evidence>
<feature type="signal peptide" evidence="6">
    <location>
        <begin position="1"/>
        <end position="22"/>
    </location>
</feature>
<keyword evidence="8" id="KW-1185">Reference proteome</keyword>
<sequence>MPIMVWHYTVLLMLFGVTSVRAEGWEDFENNFAADLAPLVALFGERLTKQFLAESTSLLDNLIFALCPLGILTAVVSLIRICGNASLRAFIGRANEAPGEAENELLSCVSEGTAELFNNGGISRVSGRPRILEVVVWEEQGSYKFGHLRDALEDGAWSAEGEEIQHEKGLHSLPELDIPNLSLNKGIKRRGIAWFYLAALMGIALQGGTLIYATMTVFWYSKIFEDDEDSPANYALPLYLYGSVSLSLGMFLCAFLIERSSSESYLYSTKPSKIYWLQPGRQSIGDQDFGAFLAVDESPYSSNTQHLTYTKSFRGPAPKGRRPFLIFTICITATGFIAQFVGLRGLHPSVIIADVGSTLLMAAVRTLLRTKRIGSEGNRFSKDDREAFSHNQQELDCFAYQLENVESFRLVSSPVHHTARSRSGSCSTDSSSQTSIQTSGLGAKLIRTRSQLAKLTSCSRHPSMDWDDLPIRKVAQDLANTIEMTMEVVSRWKEAPSSTCSFELSFACQHNHKSMGSPLETYSIALTRSDDTLQRRVNENELEAILGLWTFSLLKSDPKWLGKGLGRAVGLTKAEASAEATDLYFHKWIYRQREAVMVSSKMISFSEQSFGYYSDGRPDSKEILVVKTENSLEVMAAQDIYIQFLMSIVPEIESLSGGVDILPVSHNVFLAQSASIDELVGCFESGNLGSREDALLCIVPVLKHQNLLPELAGDTRAVRERIQKLTSDGNWDSAFDILKWLCERCEGKESERSVYELGLLCQRAMLTRTGSVREKGFENAQFLLQCDIRSRFFRGIKSPRPSHWIHSHVRRAWWSNFSRQLGWATFHFANKVGRHGTTQFLESIGLSNASIYQANTSNVDSSEPGSTQHMVLAFLDPEIDVELHDAAQHGYERFMAACLDSVNSSQQAALRYWLLARWAEYGQPLPHLAMKAFVCAAKSNPVSVLQTLGRLGSDINAIGNEGCTALMELVATGDMEATKKLLMHGADVNSCSAANNLNALSFAAIQGREELLCLLVDYGAELELRNLIGYTALHSACAENQLSSAALLLRRGADIETLATDGRTPLLSVVVGGDLDMANFLIDMGANINATDHQGNTALMLATNLEYGETVRLLLGKQADKEKKNYIGKTALDIAKEHENASIVAILEAA</sequence>
<proteinExistence type="predicted"/>
<evidence type="ECO:0000256" key="1">
    <source>
        <dbReference type="ARBA" id="ARBA00022737"/>
    </source>
</evidence>
<organism evidence="7 8">
    <name type="scientific">Aspergillus puulaauensis</name>
    <dbReference type="NCBI Taxonomy" id="1220207"/>
    <lineage>
        <taxon>Eukaryota</taxon>
        <taxon>Fungi</taxon>
        <taxon>Dikarya</taxon>
        <taxon>Ascomycota</taxon>
        <taxon>Pezizomycotina</taxon>
        <taxon>Eurotiomycetes</taxon>
        <taxon>Eurotiomycetidae</taxon>
        <taxon>Eurotiales</taxon>
        <taxon>Aspergillaceae</taxon>
        <taxon>Aspergillus</taxon>
    </lineage>
</organism>
<evidence type="ECO:0000313" key="8">
    <source>
        <dbReference type="Proteomes" id="UP000654913"/>
    </source>
</evidence>
<feature type="chain" id="PRO_5030957243" description="Ankyrin repeat-containing domain protein" evidence="6">
    <location>
        <begin position="23"/>
        <end position="1150"/>
    </location>
</feature>
<feature type="repeat" description="ANK" evidence="3">
    <location>
        <begin position="1061"/>
        <end position="1093"/>
    </location>
</feature>
<keyword evidence="5" id="KW-1133">Transmembrane helix</keyword>
<keyword evidence="1" id="KW-0677">Repeat</keyword>
<dbReference type="Gene3D" id="1.25.40.20">
    <property type="entry name" value="Ankyrin repeat-containing domain"/>
    <property type="match status" value="1"/>
</dbReference>
<dbReference type="PANTHER" id="PTHR24198">
    <property type="entry name" value="ANKYRIN REPEAT AND PROTEIN KINASE DOMAIN-CONTAINING PROTEIN"/>
    <property type="match status" value="1"/>
</dbReference>
<dbReference type="OrthoDB" id="7464126at2759"/>
<feature type="repeat" description="ANK" evidence="3">
    <location>
        <begin position="995"/>
        <end position="1027"/>
    </location>
</feature>
<dbReference type="PROSITE" id="PS50297">
    <property type="entry name" value="ANK_REP_REGION"/>
    <property type="match status" value="3"/>
</dbReference>
<dbReference type="SUPFAM" id="SSF48403">
    <property type="entry name" value="Ankyrin repeat"/>
    <property type="match status" value="1"/>
</dbReference>
<feature type="transmembrane region" description="Helical" evidence="5">
    <location>
        <begin position="238"/>
        <end position="257"/>
    </location>
</feature>
<accession>A0A7R7XKM9</accession>
<evidence type="ECO:0000313" key="7">
    <source>
        <dbReference type="EMBL" id="BCS22319.1"/>
    </source>
</evidence>
<feature type="region of interest" description="Disordered" evidence="4">
    <location>
        <begin position="419"/>
        <end position="439"/>
    </location>
</feature>
<dbReference type="GeneID" id="64972324"/>
<dbReference type="SMART" id="SM00248">
    <property type="entry name" value="ANK"/>
    <property type="match status" value="6"/>
</dbReference>
<feature type="repeat" description="ANK" evidence="3">
    <location>
        <begin position="1028"/>
        <end position="1060"/>
    </location>
</feature>
<dbReference type="Pfam" id="PF12796">
    <property type="entry name" value="Ank_2"/>
    <property type="match status" value="2"/>
</dbReference>
<feature type="compositionally biased region" description="Low complexity" evidence="4">
    <location>
        <begin position="421"/>
        <end position="439"/>
    </location>
</feature>
<gene>
    <name evidence="7" type="ORF">APUU_30544A</name>
</gene>
<dbReference type="EMBL" id="AP024445">
    <property type="protein sequence ID" value="BCS22319.1"/>
    <property type="molecule type" value="Genomic_DNA"/>
</dbReference>
<name>A0A7R7XKM9_9EURO</name>
<reference evidence="7" key="1">
    <citation type="submission" date="2021-01" db="EMBL/GenBank/DDBJ databases">
        <authorList>
            <consortium name="Aspergillus puulaauensis MK2 genome sequencing consortium"/>
            <person name="Kazuki M."/>
            <person name="Futagami T."/>
        </authorList>
    </citation>
    <scope>NUCLEOTIDE SEQUENCE</scope>
    <source>
        <strain evidence="7">MK2</strain>
    </source>
</reference>
<feature type="transmembrane region" description="Helical" evidence="5">
    <location>
        <begin position="193"/>
        <end position="218"/>
    </location>
</feature>
<dbReference type="PROSITE" id="PS50088">
    <property type="entry name" value="ANK_REPEAT"/>
    <property type="match status" value="5"/>
</dbReference>
<evidence type="ECO:0000256" key="5">
    <source>
        <dbReference type="SAM" id="Phobius"/>
    </source>
</evidence>
<evidence type="ECO:0000256" key="4">
    <source>
        <dbReference type="SAM" id="MobiDB-lite"/>
    </source>
</evidence>
<reference evidence="7" key="2">
    <citation type="submission" date="2021-02" db="EMBL/GenBank/DDBJ databases">
        <title>Aspergillus puulaauensis MK2 genome sequence.</title>
        <authorList>
            <person name="Futagami T."/>
            <person name="Mori K."/>
            <person name="Kadooka C."/>
            <person name="Tanaka T."/>
        </authorList>
    </citation>
    <scope>NUCLEOTIDE SEQUENCE</scope>
    <source>
        <strain evidence="7">MK2</strain>
    </source>
</reference>
<dbReference type="InterPro" id="IPR002110">
    <property type="entry name" value="Ankyrin_rpt"/>
</dbReference>
<dbReference type="AlphaFoldDB" id="A0A7R7XKM9"/>
<keyword evidence="5" id="KW-0472">Membrane</keyword>
<dbReference type="Proteomes" id="UP000654913">
    <property type="component" value="Chromosome 3"/>
</dbReference>
<dbReference type="InterPro" id="IPR036770">
    <property type="entry name" value="Ankyrin_rpt-contain_sf"/>
</dbReference>
<dbReference type="KEGG" id="apuu:APUU_30544A"/>
<keyword evidence="2 3" id="KW-0040">ANK repeat</keyword>
<dbReference type="PANTHER" id="PTHR24198:SF165">
    <property type="entry name" value="ANKYRIN REPEAT-CONTAINING PROTEIN-RELATED"/>
    <property type="match status" value="1"/>
</dbReference>
<keyword evidence="5" id="KW-0812">Transmembrane</keyword>
<keyword evidence="6" id="KW-0732">Signal</keyword>
<evidence type="ECO:0008006" key="9">
    <source>
        <dbReference type="Google" id="ProtNLM"/>
    </source>
</evidence>
<feature type="repeat" description="ANK" evidence="3">
    <location>
        <begin position="1094"/>
        <end position="1126"/>
    </location>
</feature>
<evidence type="ECO:0000256" key="2">
    <source>
        <dbReference type="ARBA" id="ARBA00023043"/>
    </source>
</evidence>
<feature type="transmembrane region" description="Helical" evidence="5">
    <location>
        <begin position="62"/>
        <end position="83"/>
    </location>
</feature>